<organism evidence="2 3">
    <name type="scientific">Penicillium solitum</name>
    <dbReference type="NCBI Taxonomy" id="60172"/>
    <lineage>
        <taxon>Eukaryota</taxon>
        <taxon>Fungi</taxon>
        <taxon>Dikarya</taxon>
        <taxon>Ascomycota</taxon>
        <taxon>Pezizomycotina</taxon>
        <taxon>Eurotiomycetes</taxon>
        <taxon>Eurotiomycetidae</taxon>
        <taxon>Eurotiales</taxon>
        <taxon>Aspergillaceae</taxon>
        <taxon>Penicillium</taxon>
    </lineage>
</organism>
<gene>
    <name evidence="2" type="ORF">PENSOL_c008G03256</name>
</gene>
<dbReference type="Proteomes" id="UP000191612">
    <property type="component" value="Unassembled WGS sequence"/>
</dbReference>
<dbReference type="STRING" id="60172.A0A1V6RCJ6"/>
<reference evidence="3" key="1">
    <citation type="journal article" date="2017" name="Nat. Microbiol.">
        <title>Global analysis of biosynthetic gene clusters reveals vast potential of secondary metabolite production in Penicillium species.</title>
        <authorList>
            <person name="Nielsen J.C."/>
            <person name="Grijseels S."/>
            <person name="Prigent S."/>
            <person name="Ji B."/>
            <person name="Dainat J."/>
            <person name="Nielsen K.F."/>
            <person name="Frisvad J.C."/>
            <person name="Workman M."/>
            <person name="Nielsen J."/>
        </authorList>
    </citation>
    <scope>NUCLEOTIDE SEQUENCE [LARGE SCALE GENOMIC DNA]</scope>
    <source>
        <strain evidence="3">IBT 29525</strain>
    </source>
</reference>
<keyword evidence="3" id="KW-1185">Reference proteome</keyword>
<evidence type="ECO:0000313" key="3">
    <source>
        <dbReference type="Proteomes" id="UP000191612"/>
    </source>
</evidence>
<sequence length="172" mass="19847">MFCVFSHAYLFPPESTVKNWMQTDADVAMNRYQIQLSSRRALLNTILALNPDTFKVDEVTKKETTLFFDNALRWINLILKEGPERTKWEEITRLVMIEARPPPDDASSQYSDTLGEGKDEEHGEVSFPKTLIQSYETKYWHKSIFEGIEIAAKTRRVAHLSGRYVQEGNGTN</sequence>
<protein>
    <submittedName>
        <fullName evidence="2">Uncharacterized protein</fullName>
    </submittedName>
</protein>
<proteinExistence type="predicted"/>
<dbReference type="AlphaFoldDB" id="A0A1V6RCJ6"/>
<evidence type="ECO:0000256" key="1">
    <source>
        <dbReference type="SAM" id="MobiDB-lite"/>
    </source>
</evidence>
<accession>A0A1V6RCJ6</accession>
<evidence type="ECO:0000313" key="2">
    <source>
        <dbReference type="EMBL" id="OQD98902.1"/>
    </source>
</evidence>
<comment type="caution">
    <text evidence="2">The sequence shown here is derived from an EMBL/GenBank/DDBJ whole genome shotgun (WGS) entry which is preliminary data.</text>
</comment>
<dbReference type="EMBL" id="MDYO01000008">
    <property type="protein sequence ID" value="OQD98902.1"/>
    <property type="molecule type" value="Genomic_DNA"/>
</dbReference>
<feature type="compositionally biased region" description="Basic and acidic residues" evidence="1">
    <location>
        <begin position="115"/>
        <end position="124"/>
    </location>
</feature>
<name>A0A1V6RCJ6_9EURO</name>
<feature type="region of interest" description="Disordered" evidence="1">
    <location>
        <begin position="100"/>
        <end position="125"/>
    </location>
</feature>